<comment type="subcellular location">
    <subcellularLocation>
        <location evidence="1">Cell membrane</location>
        <topology evidence="1">Single-pass type I membrane protein</topology>
    </subcellularLocation>
</comment>
<feature type="domain" description="Disease resistance R13L4/SHOC-2-like LRR" evidence="14">
    <location>
        <begin position="500"/>
        <end position="687"/>
    </location>
</feature>
<dbReference type="Pfam" id="PF13516">
    <property type="entry name" value="LRR_6"/>
    <property type="match status" value="1"/>
</dbReference>
<dbReference type="Pfam" id="PF08263">
    <property type="entry name" value="LRRNT_2"/>
    <property type="match status" value="1"/>
</dbReference>
<dbReference type="GO" id="GO:0001653">
    <property type="term" value="F:peptide receptor activity"/>
    <property type="evidence" value="ECO:0000318"/>
    <property type="project" value="GO_Central"/>
</dbReference>
<dbReference type="EMBL" id="MNCJ02000323">
    <property type="protein sequence ID" value="KAF5794265.1"/>
    <property type="molecule type" value="Genomic_DNA"/>
</dbReference>
<accession>A0A251U4C5</accession>
<reference evidence="16" key="2">
    <citation type="submission" date="2017-02" db="EMBL/GenBank/DDBJ databases">
        <title>Sunflower complete genome.</title>
        <authorList>
            <person name="Langlade N."/>
            <person name="Munos S."/>
        </authorList>
    </citation>
    <scope>NUCLEOTIDE SEQUENCE [LARGE SCALE GENOMIC DNA]</scope>
    <source>
        <tissue evidence="16">Leaves</tissue>
    </source>
</reference>
<keyword evidence="3" id="KW-1003">Cell membrane</keyword>
<dbReference type="PROSITE" id="PS51450">
    <property type="entry name" value="LRR"/>
    <property type="match status" value="2"/>
</dbReference>
<dbReference type="InterPro" id="IPR013210">
    <property type="entry name" value="LRR_N_plant-typ"/>
</dbReference>
<dbReference type="Gene3D" id="3.80.10.10">
    <property type="entry name" value="Ribonuclease Inhibitor"/>
    <property type="match status" value="6"/>
</dbReference>
<dbReference type="InterPro" id="IPR003591">
    <property type="entry name" value="Leu-rich_rpt_typical-subtyp"/>
</dbReference>
<dbReference type="GO" id="GO:0005886">
    <property type="term" value="C:plasma membrane"/>
    <property type="evidence" value="ECO:0007669"/>
    <property type="project" value="UniProtKB-SubCell"/>
</dbReference>
<dbReference type="Pfam" id="PF23598">
    <property type="entry name" value="LRR_14"/>
    <property type="match status" value="1"/>
</dbReference>
<dbReference type="GO" id="GO:0006952">
    <property type="term" value="P:defense response"/>
    <property type="evidence" value="ECO:0007669"/>
    <property type="project" value="UniProtKB-ARBA"/>
</dbReference>
<evidence type="ECO:0000256" key="3">
    <source>
        <dbReference type="ARBA" id="ARBA00022475"/>
    </source>
</evidence>
<evidence type="ECO:0000256" key="9">
    <source>
        <dbReference type="ARBA" id="ARBA00023136"/>
    </source>
</evidence>
<keyword evidence="5 11" id="KW-0812">Transmembrane</keyword>
<dbReference type="AlphaFoldDB" id="A0A251U4C5"/>
<keyword evidence="10" id="KW-0325">Glycoprotein</keyword>
<gene>
    <name evidence="16" type="ORF">HannXRQ_Chr08g0215441</name>
    <name evidence="15" type="ORF">HanXRQr2_Chr08g0326141</name>
</gene>
<evidence type="ECO:0000256" key="12">
    <source>
        <dbReference type="SAM" id="SignalP"/>
    </source>
</evidence>
<reference evidence="15" key="3">
    <citation type="submission" date="2020-06" db="EMBL/GenBank/DDBJ databases">
        <title>Helianthus annuus Genome sequencing and assembly Release 2.</title>
        <authorList>
            <person name="Gouzy J."/>
            <person name="Langlade N."/>
            <person name="Munos S."/>
        </authorList>
    </citation>
    <scope>NUCLEOTIDE SEQUENCE</scope>
    <source>
        <tissue evidence="15">Leaves</tissue>
    </source>
</reference>
<evidence type="ECO:0000256" key="11">
    <source>
        <dbReference type="SAM" id="Phobius"/>
    </source>
</evidence>
<comment type="similarity">
    <text evidence="2">Belongs to the RLP family.</text>
</comment>
<dbReference type="InterPro" id="IPR046956">
    <property type="entry name" value="RLP23-like"/>
</dbReference>
<feature type="transmembrane region" description="Helical" evidence="11">
    <location>
        <begin position="1075"/>
        <end position="1098"/>
    </location>
</feature>
<keyword evidence="7" id="KW-0677">Repeat</keyword>
<feature type="signal peptide" evidence="12">
    <location>
        <begin position="1"/>
        <end position="29"/>
    </location>
</feature>
<dbReference type="GO" id="GO:0051707">
    <property type="term" value="P:response to other organism"/>
    <property type="evidence" value="ECO:0007669"/>
    <property type="project" value="UniProtKB-ARBA"/>
</dbReference>
<dbReference type="EC" id="2.7.11.1" evidence="15"/>
<keyword evidence="17" id="KW-1185">Reference proteome</keyword>
<dbReference type="FunFam" id="3.80.10.10:FF:000111">
    <property type="entry name" value="LRR receptor-like serine/threonine-protein kinase ERECTA"/>
    <property type="match status" value="1"/>
</dbReference>
<dbReference type="PANTHER" id="PTHR48063:SF112">
    <property type="entry name" value="RECEPTOR LIKE PROTEIN 30-LIKE"/>
    <property type="match status" value="1"/>
</dbReference>
<organism evidence="16 17">
    <name type="scientific">Helianthus annuus</name>
    <name type="common">Common sunflower</name>
    <dbReference type="NCBI Taxonomy" id="4232"/>
    <lineage>
        <taxon>Eukaryota</taxon>
        <taxon>Viridiplantae</taxon>
        <taxon>Streptophyta</taxon>
        <taxon>Embryophyta</taxon>
        <taxon>Tracheophyta</taxon>
        <taxon>Spermatophyta</taxon>
        <taxon>Magnoliopsida</taxon>
        <taxon>eudicotyledons</taxon>
        <taxon>Gunneridae</taxon>
        <taxon>Pentapetalae</taxon>
        <taxon>asterids</taxon>
        <taxon>campanulids</taxon>
        <taxon>Asterales</taxon>
        <taxon>Asteraceae</taxon>
        <taxon>Asteroideae</taxon>
        <taxon>Heliantheae alliance</taxon>
        <taxon>Heliantheae</taxon>
        <taxon>Helianthus</taxon>
    </lineage>
</organism>
<feature type="chain" id="PRO_5013349828" evidence="12">
    <location>
        <begin position="30"/>
        <end position="1122"/>
    </location>
</feature>
<dbReference type="EMBL" id="CM007897">
    <property type="protein sequence ID" value="OTG17736.1"/>
    <property type="molecule type" value="Genomic_DNA"/>
</dbReference>
<dbReference type="InParanoid" id="A0A251U4C5"/>
<dbReference type="InterPro" id="IPR055414">
    <property type="entry name" value="LRR_R13L4/SHOC2-like"/>
</dbReference>
<dbReference type="GO" id="GO:0004674">
    <property type="term" value="F:protein serine/threonine kinase activity"/>
    <property type="evidence" value="ECO:0007669"/>
    <property type="project" value="UniProtKB-KW"/>
</dbReference>
<keyword evidence="4" id="KW-0433">Leucine-rich repeat</keyword>
<keyword evidence="6 12" id="KW-0732">Signal</keyword>
<evidence type="ECO:0000313" key="15">
    <source>
        <dbReference type="EMBL" id="KAF5794265.1"/>
    </source>
</evidence>
<evidence type="ECO:0000256" key="5">
    <source>
        <dbReference type="ARBA" id="ARBA00022692"/>
    </source>
</evidence>
<evidence type="ECO:0000313" key="17">
    <source>
        <dbReference type="Proteomes" id="UP000215914"/>
    </source>
</evidence>
<dbReference type="PANTHER" id="PTHR48063">
    <property type="entry name" value="LRR RECEPTOR-LIKE KINASE"/>
    <property type="match status" value="1"/>
</dbReference>
<dbReference type="Proteomes" id="UP000215914">
    <property type="component" value="Chromosome 8"/>
</dbReference>
<evidence type="ECO:0000256" key="4">
    <source>
        <dbReference type="ARBA" id="ARBA00022614"/>
    </source>
</evidence>
<proteinExistence type="inferred from homology"/>
<dbReference type="Gramene" id="mRNA:HanXRQr2_Chr08g0326141">
    <property type="protein sequence ID" value="CDS:HanXRQr2_Chr08g0326141.1"/>
    <property type="gene ID" value="HanXRQr2_Chr08g0326141"/>
</dbReference>
<dbReference type="SUPFAM" id="SSF52058">
    <property type="entry name" value="L domain-like"/>
    <property type="match status" value="3"/>
</dbReference>
<dbReference type="OrthoDB" id="1060944at2759"/>
<evidence type="ECO:0000259" key="13">
    <source>
        <dbReference type="Pfam" id="PF08263"/>
    </source>
</evidence>
<evidence type="ECO:0000256" key="10">
    <source>
        <dbReference type="ARBA" id="ARBA00023180"/>
    </source>
</evidence>
<protein>
    <submittedName>
        <fullName evidence="15">Non-specific serine/threonine protein kinase</fullName>
        <ecNumber evidence="15">2.7.11.1</ecNumber>
    </submittedName>
    <submittedName>
        <fullName evidence="16">Putative leucine-rich repeat protein, plant-type</fullName>
    </submittedName>
</protein>
<keyword evidence="15" id="KW-0418">Kinase</keyword>
<keyword evidence="8 11" id="KW-1133">Transmembrane helix</keyword>
<reference evidence="15 17" key="1">
    <citation type="journal article" date="2017" name="Nature">
        <title>The sunflower genome provides insights into oil metabolism, flowering and Asterid evolution.</title>
        <authorList>
            <person name="Badouin H."/>
            <person name="Gouzy J."/>
            <person name="Grassa C.J."/>
            <person name="Murat F."/>
            <person name="Staton S.E."/>
            <person name="Cottret L."/>
            <person name="Lelandais-Briere C."/>
            <person name="Owens G.L."/>
            <person name="Carrere S."/>
            <person name="Mayjonade B."/>
            <person name="Legrand L."/>
            <person name="Gill N."/>
            <person name="Kane N.C."/>
            <person name="Bowers J.E."/>
            <person name="Hubner S."/>
            <person name="Bellec A."/>
            <person name="Berard A."/>
            <person name="Berges H."/>
            <person name="Blanchet N."/>
            <person name="Boniface M.C."/>
            <person name="Brunel D."/>
            <person name="Catrice O."/>
            <person name="Chaidir N."/>
            <person name="Claudel C."/>
            <person name="Donnadieu C."/>
            <person name="Faraut T."/>
            <person name="Fievet G."/>
            <person name="Helmstetter N."/>
            <person name="King M."/>
            <person name="Knapp S.J."/>
            <person name="Lai Z."/>
            <person name="Le Paslier M.C."/>
            <person name="Lippi Y."/>
            <person name="Lorenzon L."/>
            <person name="Mandel J.R."/>
            <person name="Marage G."/>
            <person name="Marchand G."/>
            <person name="Marquand E."/>
            <person name="Bret-Mestries E."/>
            <person name="Morien E."/>
            <person name="Nambeesan S."/>
            <person name="Nguyen T."/>
            <person name="Pegot-Espagnet P."/>
            <person name="Pouilly N."/>
            <person name="Raftis F."/>
            <person name="Sallet E."/>
            <person name="Schiex T."/>
            <person name="Thomas J."/>
            <person name="Vandecasteele C."/>
            <person name="Vares D."/>
            <person name="Vear F."/>
            <person name="Vautrin S."/>
            <person name="Crespi M."/>
            <person name="Mangin B."/>
            <person name="Burke J.M."/>
            <person name="Salse J."/>
            <person name="Munos S."/>
            <person name="Vincourt P."/>
            <person name="Rieseberg L.H."/>
            <person name="Langlade N.B."/>
        </authorList>
    </citation>
    <scope>NUCLEOTIDE SEQUENCE [LARGE SCALE GENOMIC DNA]</scope>
    <source>
        <strain evidence="17">cv. SF193</strain>
        <tissue evidence="15">Leaves</tissue>
    </source>
</reference>
<dbReference type="InterPro" id="IPR001611">
    <property type="entry name" value="Leu-rich_rpt"/>
</dbReference>
<feature type="domain" description="Leucine-rich repeat-containing N-terminal plant-type" evidence="13">
    <location>
        <begin position="38"/>
        <end position="75"/>
    </location>
</feature>
<sequence length="1122" mass="125021">MMGNQWVLGIRLFFLSFILVATKYTCLRAQNSTSSCHERERLALLEFKQSIKDDYKVLSSWVGIDCCSWKGVRCDGATGRVAGLHLRGNYAYIHVFKGDYYLEGDKVNSYLAELRHLQQLDLSRNNFQGCRIPKFIGSFKQLSYLDLSYAEFSGIIPHHIGNLSNLKVLDLGSNYMLTSNDMAWVSGLSSLEHLDLSYVHLSQANNVDMVFYMIPSLTYLSLRRCDLTNADLGLHLNSSKILPNIEHLDLSSNSFEGQLPHFFQNMTSLTFLDVSRYYLSLAWNSVNLVNMIPSLSELHLSECGLHNAPFSPTYLNSSAHSNIQYLDLRGNSIEGRFPSELMNITSLKVLDLTYNSLNSSIPVMPNLLKLDVSDNKFEHIELVGIWRQCHLKELSLTYNHFGGEMIGPSSNTSECSNYALEVLEADENDLNGLIPESVGKLNNLRVLSLSSNSFTGSIPKALERLRSLEVLDLFGNRLTGPVPTFLGNLTKLDLSHNQFSGSIPESLGRLTGLTLLSLELNLLIGPIPESLGRLTGLTRLSLQSNLLTGPIPESLGRLTGLTRLSLQSNLLTGPIPESLGRLTGLTHFNLQSNLLTGPIPVTIGQLTKLVELDVSENSLEGVVMEAHFANLSMLQLLNTSANHKLIFNVSHEWIPPFQLRNVQLSSCKILNGFPHWLQNQRKLEQLVLSNASLYGLLPTWFRNLSMIDRLDLSNNKLIGSLINLPFSEYTRFLYLQDNLFNGSIPRSMCRRRRLEILDVSSNRLSENIPDCVENLQDMSMLILSSNGLSGVLPSSLGNIYSLTWLKLNDNNFNGQIPQDLGKLGHMEVLDLGNNEFSGNIPKWIGKKLSELRILRLHKNNFTRGIPHSLCKCSSLHILDIAHNSLTGSIPHCFGELSGMVEAEDSQWFYEGIYSIDVIQVIKGIELEYTTTLGLVVNMDLSSNKLTGEIPPEISALAMLMGLNLSHNHLSGSIPDSIGNMKALVSLDFSDNQLSGTIPPSMAALNFLSWMNLSYNNLSGRIPTGNQLQTLIDPSIYAGNRNLCGAPLPNSCSNPENPPATTSKKKYKKANGLRKVWFYLDITCGFATGFWGIIGVLAFKKEWRRKLFMIAEVTMDKVYVGLQ</sequence>
<evidence type="ECO:0000256" key="8">
    <source>
        <dbReference type="ARBA" id="ARBA00022989"/>
    </source>
</evidence>
<dbReference type="FunCoup" id="A0A251U4C5">
    <property type="interactions" value="1894"/>
</dbReference>
<evidence type="ECO:0000256" key="2">
    <source>
        <dbReference type="ARBA" id="ARBA00009592"/>
    </source>
</evidence>
<keyword evidence="15" id="KW-0808">Transferase</keyword>
<dbReference type="InterPro" id="IPR032675">
    <property type="entry name" value="LRR_dom_sf"/>
</dbReference>
<keyword evidence="9 11" id="KW-0472">Membrane</keyword>
<evidence type="ECO:0000256" key="7">
    <source>
        <dbReference type="ARBA" id="ARBA00022737"/>
    </source>
</evidence>
<evidence type="ECO:0000256" key="1">
    <source>
        <dbReference type="ARBA" id="ARBA00004251"/>
    </source>
</evidence>
<dbReference type="Pfam" id="PF00560">
    <property type="entry name" value="LRR_1"/>
    <property type="match status" value="10"/>
</dbReference>
<name>A0A251U4C5_HELAN</name>
<dbReference type="FunFam" id="3.80.10.10:FF:000041">
    <property type="entry name" value="LRR receptor-like serine/threonine-protein kinase ERECTA"/>
    <property type="match status" value="1"/>
</dbReference>
<dbReference type="STRING" id="4232.A0A251U4C5"/>
<evidence type="ECO:0000313" key="16">
    <source>
        <dbReference type="EMBL" id="OTG17736.1"/>
    </source>
</evidence>
<evidence type="ECO:0000259" key="14">
    <source>
        <dbReference type="Pfam" id="PF23598"/>
    </source>
</evidence>
<keyword evidence="15" id="KW-0723">Serine/threonine-protein kinase</keyword>
<dbReference type="Pfam" id="PF13855">
    <property type="entry name" value="LRR_8"/>
    <property type="match status" value="2"/>
</dbReference>
<dbReference type="OMA" id="SSCHERE"/>
<dbReference type="FunFam" id="3.80.10.10:FF:000095">
    <property type="entry name" value="LRR receptor-like serine/threonine-protein kinase GSO1"/>
    <property type="match status" value="2"/>
</dbReference>
<evidence type="ECO:0000256" key="6">
    <source>
        <dbReference type="ARBA" id="ARBA00022729"/>
    </source>
</evidence>
<dbReference type="SMART" id="SM00369">
    <property type="entry name" value="LRR_TYP"/>
    <property type="match status" value="12"/>
</dbReference>